<dbReference type="GO" id="GO:0005886">
    <property type="term" value="C:plasma membrane"/>
    <property type="evidence" value="ECO:0007669"/>
    <property type="project" value="UniProtKB-SubCell"/>
</dbReference>
<dbReference type="SUPFAM" id="SSF103473">
    <property type="entry name" value="MFS general substrate transporter"/>
    <property type="match status" value="1"/>
</dbReference>
<evidence type="ECO:0000313" key="8">
    <source>
        <dbReference type="EMBL" id="QLL77413.1"/>
    </source>
</evidence>
<keyword evidence="3" id="KW-1003">Cell membrane</keyword>
<dbReference type="Gene3D" id="1.20.1250.20">
    <property type="entry name" value="MFS general substrate transporter like domains"/>
    <property type="match status" value="1"/>
</dbReference>
<dbReference type="KEGG" id="lsw:GTO87_01480"/>
<dbReference type="InterPro" id="IPR036259">
    <property type="entry name" value="MFS_trans_sf"/>
</dbReference>
<keyword evidence="6 7" id="KW-0472">Membrane</keyword>
<feature type="transmembrane region" description="Helical" evidence="7">
    <location>
        <begin position="40"/>
        <end position="61"/>
    </location>
</feature>
<dbReference type="Pfam" id="PF07690">
    <property type="entry name" value="MFS_1"/>
    <property type="match status" value="1"/>
</dbReference>
<gene>
    <name evidence="8" type="ORF">GTO87_01480</name>
</gene>
<dbReference type="InterPro" id="IPR011701">
    <property type="entry name" value="MFS"/>
</dbReference>
<dbReference type="EMBL" id="CP047418">
    <property type="protein sequence ID" value="QLL77413.1"/>
    <property type="molecule type" value="Genomic_DNA"/>
</dbReference>
<accession>A0A7H9EI87</accession>
<feature type="transmembrane region" description="Helical" evidence="7">
    <location>
        <begin position="167"/>
        <end position="183"/>
    </location>
</feature>
<feature type="transmembrane region" description="Helical" evidence="7">
    <location>
        <begin position="12"/>
        <end position="34"/>
    </location>
</feature>
<keyword evidence="4 7" id="KW-0812">Transmembrane</keyword>
<feature type="transmembrane region" description="Helical" evidence="7">
    <location>
        <begin position="309"/>
        <end position="332"/>
    </location>
</feature>
<dbReference type="AlphaFoldDB" id="A0A7H9EI87"/>
<dbReference type="RefSeq" id="WP_180849278.1">
    <property type="nucleotide sequence ID" value="NZ_CP047418.1"/>
</dbReference>
<evidence type="ECO:0000256" key="7">
    <source>
        <dbReference type="SAM" id="Phobius"/>
    </source>
</evidence>
<dbReference type="Proteomes" id="UP000510886">
    <property type="component" value="Chromosome"/>
</dbReference>
<feature type="transmembrane region" description="Helical" evidence="7">
    <location>
        <begin position="73"/>
        <end position="93"/>
    </location>
</feature>
<sequence>METGRGQLLKVSLTTLINALGATIFTYVLSLKLLTVTGSAIGYGVNIFIGPVVGMIFAPLIGKIIDTYSKKKIAILAELGLIISLLTFLEVYPYVQNNLLYVAIGFTCFNNLCARFFTISYLSSAPDLVEKSQLQRLNVVQTTGVAITNMIALPIAGFLYGLIPFERLIWIEIVTELLTLLLTRKTKFKVTKSNLNIDDHDKTSIISILNKHVSLLELIIVVMILNFAITSIEIGVPYTIVKLLKKSTTISGNIQGLFSLGIVIGGGIISIISLKDVLVFTRRIYNTFTLMLVIFGISIYWLPNYTLEVFAIFELSLGFMTAISDPPLFTYIQKEIPREYLGRINTYLYTSVQLLTPLGVAVYSSLFELLSYQQVYLISGVFVLLVVSIVKKAHLWLR</sequence>
<feature type="transmembrane region" description="Helical" evidence="7">
    <location>
        <begin position="215"/>
        <end position="240"/>
    </location>
</feature>
<evidence type="ECO:0000256" key="1">
    <source>
        <dbReference type="ARBA" id="ARBA00004651"/>
    </source>
</evidence>
<dbReference type="PANTHER" id="PTHR43266">
    <property type="entry name" value="MACROLIDE-EFFLUX PROTEIN"/>
    <property type="match status" value="1"/>
</dbReference>
<feature type="transmembrane region" description="Helical" evidence="7">
    <location>
        <begin position="344"/>
        <end position="366"/>
    </location>
</feature>
<proteinExistence type="predicted"/>
<feature type="transmembrane region" description="Helical" evidence="7">
    <location>
        <begin position="372"/>
        <end position="390"/>
    </location>
</feature>
<keyword evidence="5 7" id="KW-1133">Transmembrane helix</keyword>
<evidence type="ECO:0000313" key="9">
    <source>
        <dbReference type="Proteomes" id="UP000510886"/>
    </source>
</evidence>
<feature type="transmembrane region" description="Helical" evidence="7">
    <location>
        <begin position="99"/>
        <end position="118"/>
    </location>
</feature>
<evidence type="ECO:0000256" key="3">
    <source>
        <dbReference type="ARBA" id="ARBA00022475"/>
    </source>
</evidence>
<dbReference type="GO" id="GO:0022857">
    <property type="term" value="F:transmembrane transporter activity"/>
    <property type="evidence" value="ECO:0007669"/>
    <property type="project" value="InterPro"/>
</dbReference>
<comment type="subcellular location">
    <subcellularLocation>
        <location evidence="1">Cell membrane</location>
        <topology evidence="1">Multi-pass membrane protein</topology>
    </subcellularLocation>
</comment>
<name>A0A7H9EI87_9LACO</name>
<protein>
    <submittedName>
        <fullName evidence="8">MFS transporter</fullName>
    </submittedName>
</protein>
<dbReference type="PANTHER" id="PTHR43266:SF9">
    <property type="entry name" value="PERMEASE, MAJOR FACILITATOR SUPERFAMILY-RELATED"/>
    <property type="match status" value="1"/>
</dbReference>
<feature type="transmembrane region" description="Helical" evidence="7">
    <location>
        <begin position="284"/>
        <end position="303"/>
    </location>
</feature>
<reference evidence="8 9" key="1">
    <citation type="submission" date="2020-01" db="EMBL/GenBank/DDBJ databases">
        <title>Complete and circular genome sequences of six lactobacillus isolates from horses.</title>
        <authorList>
            <person name="Hassan H.M."/>
        </authorList>
    </citation>
    <scope>NUCLEOTIDE SEQUENCE [LARGE SCALE GENOMIC DNA]</scope>
    <source>
        <strain evidence="8 9">1A</strain>
    </source>
</reference>
<feature type="transmembrane region" description="Helical" evidence="7">
    <location>
        <begin position="139"/>
        <end position="161"/>
    </location>
</feature>
<evidence type="ECO:0000256" key="4">
    <source>
        <dbReference type="ARBA" id="ARBA00022692"/>
    </source>
</evidence>
<organism evidence="8 9">
    <name type="scientific">Ligilactobacillus saerimneri</name>
    <dbReference type="NCBI Taxonomy" id="228229"/>
    <lineage>
        <taxon>Bacteria</taxon>
        <taxon>Bacillati</taxon>
        <taxon>Bacillota</taxon>
        <taxon>Bacilli</taxon>
        <taxon>Lactobacillales</taxon>
        <taxon>Lactobacillaceae</taxon>
        <taxon>Ligilactobacillus</taxon>
    </lineage>
</organism>
<evidence type="ECO:0000256" key="2">
    <source>
        <dbReference type="ARBA" id="ARBA00022448"/>
    </source>
</evidence>
<evidence type="ECO:0000256" key="5">
    <source>
        <dbReference type="ARBA" id="ARBA00022989"/>
    </source>
</evidence>
<evidence type="ECO:0000256" key="6">
    <source>
        <dbReference type="ARBA" id="ARBA00023136"/>
    </source>
</evidence>
<keyword evidence="2" id="KW-0813">Transport</keyword>
<feature type="transmembrane region" description="Helical" evidence="7">
    <location>
        <begin position="252"/>
        <end position="272"/>
    </location>
</feature>
<dbReference type="CDD" id="cd06173">
    <property type="entry name" value="MFS_MefA_like"/>
    <property type="match status" value="1"/>
</dbReference>